<dbReference type="KEGG" id="bvc:CEP68_02405"/>
<proteinExistence type="predicted"/>
<dbReference type="EMBL" id="CP022048">
    <property type="protein sequence ID" value="ASE38446.1"/>
    <property type="molecule type" value="Genomic_DNA"/>
</dbReference>
<dbReference type="GeneID" id="34013457"/>
<organism evidence="1 2">
    <name type="scientific">Brevundimonas vesicularis</name>
    <name type="common">Pseudomonas vesicularis</name>
    <dbReference type="NCBI Taxonomy" id="41276"/>
    <lineage>
        <taxon>Bacteria</taxon>
        <taxon>Pseudomonadati</taxon>
        <taxon>Pseudomonadota</taxon>
        <taxon>Alphaproteobacteria</taxon>
        <taxon>Caulobacterales</taxon>
        <taxon>Caulobacteraceae</taxon>
        <taxon>Brevundimonas</taxon>
    </lineage>
</organism>
<dbReference type="AlphaFoldDB" id="A0A1Z3U589"/>
<sequence>MMRTIYCVQPYQKSAGRLVKDHMRRLLSRDAAIRAARSCKGYAAGVVVYRVTGSPEADFWMDPVLIARSGQVPADAA</sequence>
<dbReference type="Proteomes" id="UP000197050">
    <property type="component" value="Chromosome"/>
</dbReference>
<protein>
    <submittedName>
        <fullName evidence="1">Uncharacterized protein</fullName>
    </submittedName>
</protein>
<evidence type="ECO:0000313" key="2">
    <source>
        <dbReference type="Proteomes" id="UP000197050"/>
    </source>
</evidence>
<reference evidence="2" key="1">
    <citation type="submission" date="2017-06" db="EMBL/GenBank/DDBJ databases">
        <title>FDA dAtabase for Regulatory Grade micrObial Sequences (FDA-ARGOS): Supporting development and validation of Infectious Disease Dx tests.</title>
        <authorList>
            <person name="Minogue T."/>
            <person name="Wolcott M."/>
            <person name="Wasieloski L."/>
            <person name="Aguilar W."/>
            <person name="Moore D."/>
            <person name="Tallon L."/>
            <person name="Sadzewicz L."/>
            <person name="Sengamalay N."/>
            <person name="Ott S."/>
            <person name="Godinez A."/>
            <person name="Nagaraj S."/>
            <person name="Nadendla S."/>
            <person name="Geyer C."/>
            <person name="Sichtig H."/>
        </authorList>
    </citation>
    <scope>NUCLEOTIDE SEQUENCE [LARGE SCALE GENOMIC DNA]</scope>
    <source>
        <strain evidence="2">FDAARGOS_289</strain>
    </source>
</reference>
<gene>
    <name evidence="1" type="ORF">CEP68_02405</name>
</gene>
<name>A0A1Z3U589_BREVE</name>
<evidence type="ECO:0000313" key="1">
    <source>
        <dbReference type="EMBL" id="ASE38446.1"/>
    </source>
</evidence>
<accession>A0A1Z3U589</accession>
<dbReference type="RefSeq" id="WP_088582258.1">
    <property type="nucleotide sequence ID" value="NZ_CP022048.2"/>
</dbReference>